<feature type="transmembrane region" description="Helical" evidence="7">
    <location>
        <begin position="122"/>
        <end position="141"/>
    </location>
</feature>
<feature type="transmembrane region" description="Helical" evidence="7">
    <location>
        <begin position="52"/>
        <end position="71"/>
    </location>
</feature>
<feature type="transmembrane region" description="Helical" evidence="7">
    <location>
        <begin position="284"/>
        <end position="307"/>
    </location>
</feature>
<evidence type="ECO:0000256" key="6">
    <source>
        <dbReference type="ARBA" id="ARBA00023136"/>
    </source>
</evidence>
<keyword evidence="5 7" id="KW-1133">Transmembrane helix</keyword>
<organism evidence="8 9">
    <name type="scientific">Aquitalea magnusonii</name>
    <dbReference type="NCBI Taxonomy" id="332411"/>
    <lineage>
        <taxon>Bacteria</taxon>
        <taxon>Pseudomonadati</taxon>
        <taxon>Pseudomonadota</taxon>
        <taxon>Betaproteobacteria</taxon>
        <taxon>Neisseriales</taxon>
        <taxon>Chromobacteriaceae</taxon>
        <taxon>Aquitalea</taxon>
    </lineage>
</organism>
<feature type="transmembrane region" description="Helical" evidence="7">
    <location>
        <begin position="388"/>
        <end position="410"/>
    </location>
</feature>
<keyword evidence="3 7" id="KW-0812">Transmembrane</keyword>
<dbReference type="GO" id="GO:0015293">
    <property type="term" value="F:symporter activity"/>
    <property type="evidence" value="ECO:0007669"/>
    <property type="project" value="UniProtKB-KW"/>
</dbReference>
<keyword evidence="9" id="KW-1185">Reference proteome</keyword>
<feature type="transmembrane region" description="Helical" evidence="7">
    <location>
        <begin position="231"/>
        <end position="256"/>
    </location>
</feature>
<comment type="subcellular location">
    <subcellularLocation>
        <location evidence="1">Membrane</location>
        <topology evidence="1">Multi-pass membrane protein</topology>
    </subcellularLocation>
</comment>
<evidence type="ECO:0000256" key="2">
    <source>
        <dbReference type="ARBA" id="ARBA00022448"/>
    </source>
</evidence>
<feature type="transmembrane region" description="Helical" evidence="7">
    <location>
        <begin position="92"/>
        <end position="110"/>
    </location>
</feature>
<gene>
    <name evidence="8" type="ORF">DFR38_10858</name>
</gene>
<dbReference type="Pfam" id="PF01566">
    <property type="entry name" value="Nramp"/>
    <property type="match status" value="1"/>
</dbReference>
<evidence type="ECO:0000313" key="9">
    <source>
        <dbReference type="Proteomes" id="UP000248395"/>
    </source>
</evidence>
<feature type="transmembrane region" description="Helical" evidence="7">
    <location>
        <begin position="191"/>
        <end position="210"/>
    </location>
</feature>
<evidence type="ECO:0000313" key="8">
    <source>
        <dbReference type="EMBL" id="PXX47972.1"/>
    </source>
</evidence>
<evidence type="ECO:0000256" key="7">
    <source>
        <dbReference type="SAM" id="Phobius"/>
    </source>
</evidence>
<evidence type="ECO:0000256" key="1">
    <source>
        <dbReference type="ARBA" id="ARBA00004141"/>
    </source>
</evidence>
<reference evidence="8 9" key="1">
    <citation type="submission" date="2018-05" db="EMBL/GenBank/DDBJ databases">
        <title>Genomic Encyclopedia of Type Strains, Phase IV (KMG-IV): sequencing the most valuable type-strain genomes for metagenomic binning, comparative biology and taxonomic classification.</title>
        <authorList>
            <person name="Goeker M."/>
        </authorList>
    </citation>
    <scope>NUCLEOTIDE SEQUENCE [LARGE SCALE GENOMIC DNA]</scope>
    <source>
        <strain evidence="8 9">DSM 25134</strain>
    </source>
</reference>
<evidence type="ECO:0000256" key="5">
    <source>
        <dbReference type="ARBA" id="ARBA00022989"/>
    </source>
</evidence>
<evidence type="ECO:0000256" key="3">
    <source>
        <dbReference type="ARBA" id="ARBA00022692"/>
    </source>
</evidence>
<sequence>MSQLVLPQWLSAGRLRRLAATLGPGLVVMLADTDAGSVLTAAQSGAQWGYRLLLLQFLIIPLLFIVQELTVRLALSTGKGYSELILQRFGRCWAQLSCAALVASCFGALLTEMSGLAGVGQLYGVPVWQSVALVAGLILLMVCSGSYRAVERVAMLFGVAELAFLYMAWQARPDLQHIRQQALDMPLHDASYLYLLAANLGSSVMPWTVFYQQSALIDKGLDLRDLRAARLDTMLGAVLCQLVTAAVLIAAAAVFAGHGGVVLDTVPELADAFGRVLGPLAGRLLFALALSGGALVATIVVCLSAAWALGEMRGTRHSLEQHPLQAPWFYGAFALLLLAAALTVVFSHSLVRLSIATAVLNAVLLPLVLGFLFWLARSELPAGLRLQGRYAVAVGILFLLTGGLGLYAGVTGALHG</sequence>
<accession>A0A318JJA1</accession>
<dbReference type="PANTHER" id="PTHR11706">
    <property type="entry name" value="SOLUTE CARRIER PROTEIN FAMILY 11 MEMBER"/>
    <property type="match status" value="1"/>
</dbReference>
<evidence type="ECO:0000256" key="4">
    <source>
        <dbReference type="ARBA" id="ARBA00022847"/>
    </source>
</evidence>
<dbReference type="GO" id="GO:0005886">
    <property type="term" value="C:plasma membrane"/>
    <property type="evidence" value="ECO:0007669"/>
    <property type="project" value="TreeGrafter"/>
</dbReference>
<dbReference type="Proteomes" id="UP000248395">
    <property type="component" value="Unassembled WGS sequence"/>
</dbReference>
<dbReference type="GO" id="GO:0005384">
    <property type="term" value="F:manganese ion transmembrane transporter activity"/>
    <property type="evidence" value="ECO:0007669"/>
    <property type="project" value="TreeGrafter"/>
</dbReference>
<keyword evidence="2" id="KW-0813">Transport</keyword>
<dbReference type="EMBL" id="QJKC01000008">
    <property type="protein sequence ID" value="PXX47972.1"/>
    <property type="molecule type" value="Genomic_DNA"/>
</dbReference>
<proteinExistence type="predicted"/>
<feature type="transmembrane region" description="Helical" evidence="7">
    <location>
        <begin position="153"/>
        <end position="171"/>
    </location>
</feature>
<dbReference type="AlphaFoldDB" id="A0A318JJA1"/>
<dbReference type="GO" id="GO:0034755">
    <property type="term" value="P:iron ion transmembrane transport"/>
    <property type="evidence" value="ECO:0007669"/>
    <property type="project" value="TreeGrafter"/>
</dbReference>
<protein>
    <submittedName>
        <fullName evidence="8">NRAMP (Natural resistance-associated macrophage protein)-like metal ion transporter</fullName>
    </submittedName>
</protein>
<dbReference type="InterPro" id="IPR001046">
    <property type="entry name" value="NRAMP_fam"/>
</dbReference>
<feature type="transmembrane region" description="Helical" evidence="7">
    <location>
        <begin position="328"/>
        <end position="347"/>
    </location>
</feature>
<feature type="transmembrane region" description="Helical" evidence="7">
    <location>
        <begin position="353"/>
        <end position="376"/>
    </location>
</feature>
<keyword evidence="6 7" id="KW-0472">Membrane</keyword>
<dbReference type="RefSeq" id="WP_199051996.1">
    <property type="nucleotide sequence ID" value="NZ_QJKC01000008.1"/>
</dbReference>
<name>A0A318JJA1_9NEIS</name>
<dbReference type="GO" id="GO:0015086">
    <property type="term" value="F:cadmium ion transmembrane transporter activity"/>
    <property type="evidence" value="ECO:0007669"/>
    <property type="project" value="TreeGrafter"/>
</dbReference>
<keyword evidence="4" id="KW-0769">Symport</keyword>
<comment type="caution">
    <text evidence="8">The sequence shown here is derived from an EMBL/GenBank/DDBJ whole genome shotgun (WGS) entry which is preliminary data.</text>
</comment>
<dbReference type="PANTHER" id="PTHR11706:SF33">
    <property type="entry name" value="NATURAL RESISTANCE-ASSOCIATED MACROPHAGE PROTEIN 2"/>
    <property type="match status" value="1"/>
</dbReference>